<evidence type="ECO:0000313" key="2">
    <source>
        <dbReference type="EMBL" id="GBN43621.1"/>
    </source>
</evidence>
<feature type="compositionally biased region" description="Polar residues" evidence="1">
    <location>
        <begin position="23"/>
        <end position="33"/>
    </location>
</feature>
<keyword evidence="3" id="KW-1185">Reference proteome</keyword>
<feature type="non-terminal residue" evidence="2">
    <location>
        <position position="1"/>
    </location>
</feature>
<organism evidence="2 3">
    <name type="scientific">Araneus ventricosus</name>
    <name type="common">Orbweaver spider</name>
    <name type="synonym">Epeira ventricosa</name>
    <dbReference type="NCBI Taxonomy" id="182803"/>
    <lineage>
        <taxon>Eukaryota</taxon>
        <taxon>Metazoa</taxon>
        <taxon>Ecdysozoa</taxon>
        <taxon>Arthropoda</taxon>
        <taxon>Chelicerata</taxon>
        <taxon>Arachnida</taxon>
        <taxon>Araneae</taxon>
        <taxon>Araneomorphae</taxon>
        <taxon>Entelegynae</taxon>
        <taxon>Araneoidea</taxon>
        <taxon>Araneidae</taxon>
        <taxon>Araneus</taxon>
    </lineage>
</organism>
<evidence type="ECO:0000313" key="3">
    <source>
        <dbReference type="Proteomes" id="UP000499080"/>
    </source>
</evidence>
<name>A0A4Y2NWB4_ARAVE</name>
<evidence type="ECO:0000256" key="1">
    <source>
        <dbReference type="SAM" id="MobiDB-lite"/>
    </source>
</evidence>
<dbReference type="Proteomes" id="UP000499080">
    <property type="component" value="Unassembled WGS sequence"/>
</dbReference>
<dbReference type="AlphaFoldDB" id="A0A4Y2NWB4"/>
<reference evidence="2 3" key="1">
    <citation type="journal article" date="2019" name="Sci. Rep.">
        <title>Orb-weaving spider Araneus ventricosus genome elucidates the spidroin gene catalogue.</title>
        <authorList>
            <person name="Kono N."/>
            <person name="Nakamura H."/>
            <person name="Ohtoshi R."/>
            <person name="Moran D.A.P."/>
            <person name="Shinohara A."/>
            <person name="Yoshida Y."/>
            <person name="Fujiwara M."/>
            <person name="Mori M."/>
            <person name="Tomita M."/>
            <person name="Arakawa K."/>
        </authorList>
    </citation>
    <scope>NUCLEOTIDE SEQUENCE [LARGE SCALE GENOMIC DNA]</scope>
</reference>
<comment type="caution">
    <text evidence="2">The sequence shown here is derived from an EMBL/GenBank/DDBJ whole genome shotgun (WGS) entry which is preliminary data.</text>
</comment>
<gene>
    <name evidence="2" type="ORF">AVEN_57013_1</name>
</gene>
<dbReference type="EMBL" id="BGPR01211817">
    <property type="protein sequence ID" value="GBN43621.1"/>
    <property type="molecule type" value="Genomic_DNA"/>
</dbReference>
<accession>A0A4Y2NWB4</accession>
<sequence length="71" mass="8278">TRGLFWDALRDFEPGSDDEDNTRAGTPSPNFRTTPAGGHLAPTYDLVCNRFHTRRIFSGIRFRTWRPRPYH</sequence>
<proteinExistence type="predicted"/>
<protein>
    <submittedName>
        <fullName evidence="2">Uncharacterized protein</fullName>
    </submittedName>
</protein>
<feature type="region of interest" description="Disordered" evidence="1">
    <location>
        <begin position="11"/>
        <end position="36"/>
    </location>
</feature>